<dbReference type="InterPro" id="IPR005841">
    <property type="entry name" value="Alpha-D-phosphohexomutase_SF"/>
</dbReference>
<keyword evidence="3" id="KW-0597">Phosphoprotein</keyword>
<sequence>MKFILSAISPLLFLSGTSRWPLAVEAFLSPHVTAPTKSILYSSTLPSSDETSNKRKRHQFISDCDDINTPPSLSKIIDSLHSIQSGSDIRGVFINHPSRGCILNVSQAITSSGQEKALTPFAAYCYGKAFAQMVQIRCGKGIASSTGEWKQESSLFLSPDVDVWEPFSTHAKLDHEDDILDEDSSLFGKTVICVGRDPRLSGIALTDALCRGIESIPGVYSVYTGLASTPAMYQFCRSNIGVDGAVMVTASHLPEDRNGFKFFCGSNGGLNKHDIDILGDYASKCAREWHDLGIIPPSTTGADHVRCSEVVDYMPTYYKFLEKALRREVYAGEGSKKQYPLEGLKIVLNAGNGCGYFFNDILKELGADVSNSIHLNPTGQFTGKTGIPNPEYSAMIDETVEYCKKGNADIGIMLDTDADRCGFVVPSKDVEGEYEALNRNRLIALLGVIFSKCSPGCTFVTDSVTSEGLEAFLDDLGIDHCRYLKGYANVIGKARDLTESGKALAEVAIETSGHCAMRENGYLDDGTYTAVKVIGLLARMIHSQKEGKESSLLDFIVNLDEKAEVSELRMNVVDGSTISTNKIFDNISELVENASIGGWVVDDENLEGIRVRIGNGGFFMLRKSLHDPIISLQLEGDSVKELKHKVVTPLLDILKENEISDKLDVSCLNEY</sequence>
<dbReference type="InterPro" id="IPR050060">
    <property type="entry name" value="Phosphoglucosamine_mutase"/>
</dbReference>
<dbReference type="Gene3D" id="3.40.120.10">
    <property type="entry name" value="Alpha-D-Glucose-1,6-Bisphosphate, subunit A, domain 3"/>
    <property type="match status" value="3"/>
</dbReference>
<dbReference type="InterPro" id="IPR016055">
    <property type="entry name" value="A-D-PHexomutase_a/b/a-I/II/III"/>
</dbReference>
<feature type="chain" id="PRO_5042217107" evidence="4">
    <location>
        <begin position="20"/>
        <end position="671"/>
    </location>
</feature>
<comment type="cofactor">
    <cofactor evidence="1">
        <name>Mg(2+)</name>
        <dbReference type="ChEBI" id="CHEBI:18420"/>
    </cofactor>
</comment>
<dbReference type="InterPro" id="IPR005844">
    <property type="entry name" value="A-D-PHexomutase_a/b/a-I"/>
</dbReference>
<dbReference type="EMBL" id="BLLK01000049">
    <property type="protein sequence ID" value="GFH55479.1"/>
    <property type="molecule type" value="Genomic_DNA"/>
</dbReference>
<keyword evidence="9" id="KW-1185">Reference proteome</keyword>
<feature type="signal peptide" evidence="4">
    <location>
        <begin position="1"/>
        <end position="19"/>
    </location>
</feature>
<keyword evidence="4" id="KW-0732">Signal</keyword>
<dbReference type="GO" id="GO:0005975">
    <property type="term" value="P:carbohydrate metabolic process"/>
    <property type="evidence" value="ECO:0007669"/>
    <property type="project" value="InterPro"/>
</dbReference>
<dbReference type="Pfam" id="PF02878">
    <property type="entry name" value="PGM_PMM_I"/>
    <property type="match status" value="1"/>
</dbReference>
<evidence type="ECO:0000256" key="4">
    <source>
        <dbReference type="SAM" id="SignalP"/>
    </source>
</evidence>
<evidence type="ECO:0000313" key="9">
    <source>
        <dbReference type="Proteomes" id="UP001054902"/>
    </source>
</evidence>
<reference evidence="8 9" key="1">
    <citation type="journal article" date="2021" name="Sci. Rep.">
        <title>The genome of the diatom Chaetoceros tenuissimus carries an ancient integrated fragment of an extant virus.</title>
        <authorList>
            <person name="Hongo Y."/>
            <person name="Kimura K."/>
            <person name="Takaki Y."/>
            <person name="Yoshida Y."/>
            <person name="Baba S."/>
            <person name="Kobayashi G."/>
            <person name="Nagasaki K."/>
            <person name="Hano T."/>
            <person name="Tomaru Y."/>
        </authorList>
    </citation>
    <scope>NUCLEOTIDE SEQUENCE [LARGE SCALE GENOMIC DNA]</scope>
    <source>
        <strain evidence="8 9">NIES-3715</strain>
    </source>
</reference>
<dbReference type="PANTHER" id="PTHR42946">
    <property type="entry name" value="PHOSPHOHEXOSE MUTASE"/>
    <property type="match status" value="1"/>
</dbReference>
<name>A0AAD3D0L9_9STRA</name>
<feature type="domain" description="Alpha-D-phosphohexomutase alpha/beta/alpha" evidence="5">
    <location>
        <begin position="189"/>
        <end position="276"/>
    </location>
</feature>
<dbReference type="GO" id="GO:0004615">
    <property type="term" value="F:phosphomannomutase activity"/>
    <property type="evidence" value="ECO:0007669"/>
    <property type="project" value="TreeGrafter"/>
</dbReference>
<dbReference type="SUPFAM" id="SSF53738">
    <property type="entry name" value="Phosphoglucomutase, first 3 domains"/>
    <property type="match status" value="3"/>
</dbReference>
<gene>
    <name evidence="8" type="ORF">CTEN210_11955</name>
</gene>
<protein>
    <submittedName>
        <fullName evidence="8">Uncharacterized protein</fullName>
    </submittedName>
</protein>
<feature type="domain" description="Alpha-D-phosphohexomutase alpha/beta/alpha" evidence="6">
    <location>
        <begin position="342"/>
        <end position="424"/>
    </location>
</feature>
<evidence type="ECO:0000256" key="3">
    <source>
        <dbReference type="ARBA" id="ARBA00022553"/>
    </source>
</evidence>
<evidence type="ECO:0000256" key="1">
    <source>
        <dbReference type="ARBA" id="ARBA00001946"/>
    </source>
</evidence>
<dbReference type="InterPro" id="IPR005846">
    <property type="entry name" value="A-D-PHexomutase_a/b/a-III"/>
</dbReference>
<evidence type="ECO:0000313" key="8">
    <source>
        <dbReference type="EMBL" id="GFH55479.1"/>
    </source>
</evidence>
<comment type="caution">
    <text evidence="8">The sequence shown here is derived from an EMBL/GenBank/DDBJ whole genome shotgun (WGS) entry which is preliminary data.</text>
</comment>
<dbReference type="Proteomes" id="UP001054902">
    <property type="component" value="Unassembled WGS sequence"/>
</dbReference>
<evidence type="ECO:0000256" key="2">
    <source>
        <dbReference type="ARBA" id="ARBA00010231"/>
    </source>
</evidence>
<accession>A0AAD3D0L9</accession>
<dbReference type="Pfam" id="PF02879">
    <property type="entry name" value="PGM_PMM_II"/>
    <property type="match status" value="1"/>
</dbReference>
<dbReference type="PANTHER" id="PTHR42946:SF1">
    <property type="entry name" value="PHOSPHOGLUCOMUTASE (ALPHA-D-GLUCOSE-1,6-BISPHOSPHATE-DEPENDENT)"/>
    <property type="match status" value="1"/>
</dbReference>
<evidence type="ECO:0000259" key="5">
    <source>
        <dbReference type="Pfam" id="PF02878"/>
    </source>
</evidence>
<organism evidence="8 9">
    <name type="scientific">Chaetoceros tenuissimus</name>
    <dbReference type="NCBI Taxonomy" id="426638"/>
    <lineage>
        <taxon>Eukaryota</taxon>
        <taxon>Sar</taxon>
        <taxon>Stramenopiles</taxon>
        <taxon>Ochrophyta</taxon>
        <taxon>Bacillariophyta</taxon>
        <taxon>Coscinodiscophyceae</taxon>
        <taxon>Chaetocerotophycidae</taxon>
        <taxon>Chaetocerotales</taxon>
        <taxon>Chaetocerotaceae</taxon>
        <taxon>Chaetoceros</taxon>
    </lineage>
</organism>
<evidence type="ECO:0000259" key="7">
    <source>
        <dbReference type="Pfam" id="PF02880"/>
    </source>
</evidence>
<dbReference type="Pfam" id="PF02880">
    <property type="entry name" value="PGM_PMM_III"/>
    <property type="match status" value="1"/>
</dbReference>
<dbReference type="AlphaFoldDB" id="A0AAD3D0L9"/>
<evidence type="ECO:0000259" key="6">
    <source>
        <dbReference type="Pfam" id="PF02879"/>
    </source>
</evidence>
<comment type="similarity">
    <text evidence="2">Belongs to the phosphohexose mutase family.</text>
</comment>
<dbReference type="InterPro" id="IPR005845">
    <property type="entry name" value="A-D-PHexomutase_a/b/a-II"/>
</dbReference>
<feature type="domain" description="Alpha-D-phosphohexomutase alpha/beta/alpha" evidence="7">
    <location>
        <begin position="440"/>
        <end position="541"/>
    </location>
</feature>
<dbReference type="PRINTS" id="PR00509">
    <property type="entry name" value="PGMPMM"/>
</dbReference>
<proteinExistence type="inferred from homology"/>